<name>A0AAQ3WWE2_PASNO</name>
<proteinExistence type="predicted"/>
<evidence type="ECO:0008006" key="4">
    <source>
        <dbReference type="Google" id="ProtNLM"/>
    </source>
</evidence>
<feature type="region of interest" description="Disordered" evidence="1">
    <location>
        <begin position="20"/>
        <end position="53"/>
    </location>
</feature>
<gene>
    <name evidence="2" type="ORF">U9M48_023731</name>
</gene>
<keyword evidence="3" id="KW-1185">Reference proteome</keyword>
<reference evidence="2 3" key="1">
    <citation type="submission" date="2024-02" db="EMBL/GenBank/DDBJ databases">
        <title>High-quality chromosome-scale genome assembly of Pensacola bahiagrass (Paspalum notatum Flugge var. saurae).</title>
        <authorList>
            <person name="Vega J.M."/>
            <person name="Podio M."/>
            <person name="Orjuela J."/>
            <person name="Siena L.A."/>
            <person name="Pessino S.C."/>
            <person name="Combes M.C."/>
            <person name="Mariac C."/>
            <person name="Albertini E."/>
            <person name="Pupilli F."/>
            <person name="Ortiz J.P.A."/>
            <person name="Leblanc O."/>
        </authorList>
    </citation>
    <scope>NUCLEOTIDE SEQUENCE [LARGE SCALE GENOMIC DNA]</scope>
    <source>
        <strain evidence="2">R1</strain>
        <tissue evidence="2">Leaf</tissue>
    </source>
</reference>
<evidence type="ECO:0000313" key="2">
    <source>
        <dbReference type="EMBL" id="WVZ75696.1"/>
    </source>
</evidence>
<accession>A0AAQ3WWE2</accession>
<sequence>MFPMEQGYFSNLLNEENTNLMFDDSSSLPDDHPIHVVPSTPSSRPNQKRSKNFNEKEDSMIVLAWLNISMDPVYGTNQTHGTFWKRVYDFYHKHKDFPSERSQSSISHRWAYIQENVNKFCGCLSRIEDRRQSGVLGLLFKKSLFKPWLCLRGKTKKTNSCIVGMSCEINQSGKISPGR</sequence>
<organism evidence="2 3">
    <name type="scientific">Paspalum notatum var. saurae</name>
    <dbReference type="NCBI Taxonomy" id="547442"/>
    <lineage>
        <taxon>Eukaryota</taxon>
        <taxon>Viridiplantae</taxon>
        <taxon>Streptophyta</taxon>
        <taxon>Embryophyta</taxon>
        <taxon>Tracheophyta</taxon>
        <taxon>Spermatophyta</taxon>
        <taxon>Magnoliopsida</taxon>
        <taxon>Liliopsida</taxon>
        <taxon>Poales</taxon>
        <taxon>Poaceae</taxon>
        <taxon>PACMAD clade</taxon>
        <taxon>Panicoideae</taxon>
        <taxon>Andropogonodae</taxon>
        <taxon>Paspaleae</taxon>
        <taxon>Paspalinae</taxon>
        <taxon>Paspalum</taxon>
    </lineage>
</organism>
<evidence type="ECO:0000313" key="3">
    <source>
        <dbReference type="Proteomes" id="UP001341281"/>
    </source>
</evidence>
<dbReference type="AlphaFoldDB" id="A0AAQ3WWE2"/>
<evidence type="ECO:0000256" key="1">
    <source>
        <dbReference type="SAM" id="MobiDB-lite"/>
    </source>
</evidence>
<dbReference type="Proteomes" id="UP001341281">
    <property type="component" value="Chromosome 05"/>
</dbReference>
<protein>
    <recommendedName>
        <fullName evidence="4">Glutathione S-transferase T3-like</fullName>
    </recommendedName>
</protein>
<dbReference type="EMBL" id="CP144749">
    <property type="protein sequence ID" value="WVZ75696.1"/>
    <property type="molecule type" value="Genomic_DNA"/>
</dbReference>
<dbReference type="PANTHER" id="PTHR45125">
    <property type="entry name" value="F21J9.4-RELATED"/>
    <property type="match status" value="1"/>
</dbReference>
<dbReference type="PANTHER" id="PTHR45125:SF51">
    <property type="entry name" value="F21J9.4-RELATED"/>
    <property type="match status" value="1"/>
</dbReference>